<keyword evidence="2" id="KW-1185">Reference proteome</keyword>
<name>A0ABX1KJ08_9GAMM</name>
<gene>
    <name evidence="1" type="ORF">HGO26_04515</name>
</gene>
<protein>
    <submittedName>
        <fullName evidence="1">Uncharacterized protein</fullName>
    </submittedName>
</protein>
<dbReference type="EMBL" id="JABAEB010000003">
    <property type="protein sequence ID" value="NLQ22148.1"/>
    <property type="molecule type" value="Genomic_DNA"/>
</dbReference>
<evidence type="ECO:0000313" key="2">
    <source>
        <dbReference type="Proteomes" id="UP000527352"/>
    </source>
</evidence>
<sequence>MRIGIVATVTVGGMDAAVEPSGTSLWRVTGEIMTINATQLSRVLSQMGVNQYNVNCSSARCVLAELTDYTFLTLLTFAKIRLSRAGRQVF</sequence>
<organism evidence="1 2">
    <name type="scientific">Shewanella oncorhynchi</name>
    <dbReference type="NCBI Taxonomy" id="2726434"/>
    <lineage>
        <taxon>Bacteria</taxon>
        <taxon>Pseudomonadati</taxon>
        <taxon>Pseudomonadota</taxon>
        <taxon>Gammaproteobacteria</taxon>
        <taxon>Alteromonadales</taxon>
        <taxon>Shewanellaceae</taxon>
        <taxon>Shewanella</taxon>
    </lineage>
</organism>
<dbReference type="RefSeq" id="WP_168823593.1">
    <property type="nucleotide sequence ID" value="NZ_JABAEB010000003.1"/>
</dbReference>
<evidence type="ECO:0000313" key="1">
    <source>
        <dbReference type="EMBL" id="NLQ22148.1"/>
    </source>
</evidence>
<accession>A0ABX1KJ08</accession>
<proteinExistence type="predicted"/>
<dbReference type="Proteomes" id="UP000527352">
    <property type="component" value="Unassembled WGS sequence"/>
</dbReference>
<reference evidence="1 2" key="1">
    <citation type="submission" date="2020-04" db="EMBL/GenBank/DDBJ databases">
        <title>The first description of lens atrophy caused by putative novel Shewanella sp. that is a new emerging pathogen for cultured rainbow trout?</title>
        <authorList>
            <person name="Saticioglu I.B."/>
            <person name="Duman M."/>
            <person name="Altun S."/>
        </authorList>
    </citation>
    <scope>NUCLEOTIDE SEQUENCE [LARGE SCALE GENOMIC DNA]</scope>
    <source>
        <strain evidence="1 2">S-1</strain>
    </source>
</reference>
<comment type="caution">
    <text evidence="1">The sequence shown here is derived from an EMBL/GenBank/DDBJ whole genome shotgun (WGS) entry which is preliminary data.</text>
</comment>